<dbReference type="InterPro" id="IPR003100">
    <property type="entry name" value="PAZ_dom"/>
</dbReference>
<accession>D2V2M7</accession>
<dbReference type="PROSITE" id="PS50821">
    <property type="entry name" value="PAZ"/>
    <property type="match status" value="1"/>
</dbReference>
<dbReference type="VEuPathDB" id="AmoebaDB:NAEGRDRAFT_78309"/>
<sequence length="158" mass="18610">MRTDTVLSQMKKIIEQFGERSAQTKIKREFGNSIVYLTYRKKTIYIESVEFDMSPVSTFNFQGKEITFAEYYNTQYGEDVDLKQPLLKHINKRNGKVEYYIPSLCLLTGISQDMRSNFTTMQKIASVTKKPPNDRIRETLNNQRECLEHSEFKLELDK</sequence>
<dbReference type="GeneID" id="8852786"/>
<proteinExistence type="predicted"/>
<keyword evidence="3" id="KW-1185">Reference proteome</keyword>
<name>D2V2M7_NAEGR</name>
<evidence type="ECO:0000259" key="1">
    <source>
        <dbReference type="PROSITE" id="PS50821"/>
    </source>
</evidence>
<dbReference type="EMBL" id="GG738849">
    <property type="protein sequence ID" value="EFC49086.1"/>
    <property type="molecule type" value="Genomic_DNA"/>
</dbReference>
<dbReference type="OrthoDB" id="10252740at2759"/>
<feature type="domain" description="PAZ" evidence="1">
    <location>
        <begin position="5"/>
        <end position="109"/>
    </location>
</feature>
<dbReference type="InterPro" id="IPR036085">
    <property type="entry name" value="PAZ_dom_sf"/>
</dbReference>
<gene>
    <name evidence="2" type="ORF">NAEGRDRAFT_78309</name>
</gene>
<dbReference type="Gene3D" id="2.170.260.10">
    <property type="entry name" value="paz domain"/>
    <property type="match status" value="1"/>
</dbReference>
<dbReference type="AlphaFoldDB" id="D2V2M7"/>
<organism evidence="3">
    <name type="scientific">Naegleria gruberi</name>
    <name type="common">Amoeba</name>
    <dbReference type="NCBI Taxonomy" id="5762"/>
    <lineage>
        <taxon>Eukaryota</taxon>
        <taxon>Discoba</taxon>
        <taxon>Heterolobosea</taxon>
        <taxon>Tetramitia</taxon>
        <taxon>Eutetramitia</taxon>
        <taxon>Vahlkampfiidae</taxon>
        <taxon>Naegleria</taxon>
    </lineage>
</organism>
<dbReference type="KEGG" id="ngr:NAEGRDRAFT_78309"/>
<dbReference type="InParanoid" id="D2V2M7"/>
<dbReference type="Proteomes" id="UP000006671">
    <property type="component" value="Unassembled WGS sequence"/>
</dbReference>
<reference evidence="2 3" key="1">
    <citation type="journal article" date="2010" name="Cell">
        <title>The genome of Naegleria gruberi illuminates early eukaryotic versatility.</title>
        <authorList>
            <person name="Fritz-Laylin L.K."/>
            <person name="Prochnik S.E."/>
            <person name="Ginger M.L."/>
            <person name="Dacks J.B."/>
            <person name="Carpenter M.L."/>
            <person name="Field M.C."/>
            <person name="Kuo A."/>
            <person name="Paredez A."/>
            <person name="Chapman J."/>
            <person name="Pham J."/>
            <person name="Shu S."/>
            <person name="Neupane R."/>
            <person name="Cipriano M."/>
            <person name="Mancuso J."/>
            <person name="Tu H."/>
            <person name="Salamov A."/>
            <person name="Lindquist E."/>
            <person name="Shapiro H."/>
            <person name="Lucas S."/>
            <person name="Grigoriev I.V."/>
            <person name="Cande W.Z."/>
            <person name="Fulton C."/>
            <person name="Rokhsar D.S."/>
            <person name="Dawson S.C."/>
        </authorList>
    </citation>
    <scope>NUCLEOTIDE SEQUENCE [LARGE SCALE GENOMIC DNA]</scope>
    <source>
        <strain evidence="2 3">NEG-M</strain>
    </source>
</reference>
<evidence type="ECO:0000313" key="3">
    <source>
        <dbReference type="Proteomes" id="UP000006671"/>
    </source>
</evidence>
<dbReference type="STRING" id="5762.D2V2M7"/>
<dbReference type="Pfam" id="PF02170">
    <property type="entry name" value="PAZ"/>
    <property type="match status" value="1"/>
</dbReference>
<evidence type="ECO:0000313" key="2">
    <source>
        <dbReference type="EMBL" id="EFC49086.1"/>
    </source>
</evidence>
<dbReference type="eggNOG" id="KOG1042">
    <property type="taxonomic scope" value="Eukaryota"/>
</dbReference>
<dbReference type="SMART" id="SM00949">
    <property type="entry name" value="PAZ"/>
    <property type="match status" value="1"/>
</dbReference>
<dbReference type="GO" id="GO:0003723">
    <property type="term" value="F:RNA binding"/>
    <property type="evidence" value="ECO:0007669"/>
    <property type="project" value="InterPro"/>
</dbReference>
<dbReference type="SUPFAM" id="SSF101690">
    <property type="entry name" value="PAZ domain"/>
    <property type="match status" value="1"/>
</dbReference>
<dbReference type="RefSeq" id="XP_002681830.1">
    <property type="nucleotide sequence ID" value="XM_002681784.1"/>
</dbReference>
<protein>
    <submittedName>
        <fullName evidence="2">Predicted protein</fullName>
    </submittedName>
</protein>